<comment type="caution">
    <text evidence="3">The sequence shown here is derived from an EMBL/GenBank/DDBJ whole genome shotgun (WGS) entry which is preliminary data.</text>
</comment>
<keyword evidence="2" id="KW-0472">Membrane</keyword>
<evidence type="ECO:0000256" key="1">
    <source>
        <dbReference type="SAM" id="MobiDB-lite"/>
    </source>
</evidence>
<feature type="transmembrane region" description="Helical" evidence="2">
    <location>
        <begin position="80"/>
        <end position="103"/>
    </location>
</feature>
<gene>
    <name evidence="3" type="ORF">ABZV61_16880</name>
</gene>
<organism evidence="3 4">
    <name type="scientific">Streptomyces sp. 900116325</name>
    <dbReference type="NCBI Taxonomy" id="3154295"/>
    <lineage>
        <taxon>Bacteria</taxon>
        <taxon>Bacillati</taxon>
        <taxon>Actinomycetota</taxon>
        <taxon>Actinomycetes</taxon>
        <taxon>Kitasatosporales</taxon>
        <taxon>Streptomycetaceae</taxon>
        <taxon>Streptomyces</taxon>
    </lineage>
</organism>
<reference evidence="3 4" key="1">
    <citation type="submission" date="2024-06" db="EMBL/GenBank/DDBJ databases">
        <title>The Natural Products Discovery Center: Release of the First 8490 Sequenced Strains for Exploring Actinobacteria Biosynthetic Diversity.</title>
        <authorList>
            <person name="Kalkreuter E."/>
            <person name="Kautsar S.A."/>
            <person name="Yang D."/>
            <person name="Bader C.D."/>
            <person name="Teijaro C.N."/>
            <person name="Fluegel L."/>
            <person name="Davis C.M."/>
            <person name="Simpson J.R."/>
            <person name="Lauterbach L."/>
            <person name="Steele A.D."/>
            <person name="Gui C."/>
            <person name="Meng S."/>
            <person name="Li G."/>
            <person name="Viehrig K."/>
            <person name="Ye F."/>
            <person name="Su P."/>
            <person name="Kiefer A.F."/>
            <person name="Nichols A."/>
            <person name="Cepeda A.J."/>
            <person name="Yan W."/>
            <person name="Fan B."/>
            <person name="Jiang Y."/>
            <person name="Adhikari A."/>
            <person name="Zheng C.-J."/>
            <person name="Schuster L."/>
            <person name="Cowan T.M."/>
            <person name="Smanski M.J."/>
            <person name="Chevrette M.G."/>
            <person name="De Carvalho L.P.S."/>
            <person name="Shen B."/>
        </authorList>
    </citation>
    <scope>NUCLEOTIDE SEQUENCE [LARGE SCALE GENOMIC DNA]</scope>
    <source>
        <strain evidence="3 4">NPDC005137</strain>
    </source>
</reference>
<keyword evidence="4" id="KW-1185">Reference proteome</keyword>
<sequence>MGPKWSATYGQLLLFAALLFGIFVMHTVGHPTEHHGPNAVVAMDSGPQGAHEAHSAGSTAEPSPGHASALPLTTGGGMPPIGVCLAVLGTWGVTLLAVSLMALRPADHLLRAAAAPLLRFLRSSSPPAMTAHGRSSVLRI</sequence>
<proteinExistence type="predicted"/>
<protein>
    <submittedName>
        <fullName evidence="3">Uncharacterized protein</fullName>
    </submittedName>
</protein>
<accession>A0ABV2U9B2</accession>
<dbReference type="RefSeq" id="WP_356710024.1">
    <property type="nucleotide sequence ID" value="NZ_JBEXIP010000011.1"/>
</dbReference>
<name>A0ABV2U9B2_9ACTN</name>
<dbReference type="EMBL" id="JBEXIP010000011">
    <property type="protein sequence ID" value="MET8434440.1"/>
    <property type="molecule type" value="Genomic_DNA"/>
</dbReference>
<evidence type="ECO:0000313" key="3">
    <source>
        <dbReference type="EMBL" id="MET8434440.1"/>
    </source>
</evidence>
<keyword evidence="2" id="KW-0812">Transmembrane</keyword>
<evidence type="ECO:0000313" key="4">
    <source>
        <dbReference type="Proteomes" id="UP001550044"/>
    </source>
</evidence>
<evidence type="ECO:0000256" key="2">
    <source>
        <dbReference type="SAM" id="Phobius"/>
    </source>
</evidence>
<dbReference type="Proteomes" id="UP001550044">
    <property type="component" value="Unassembled WGS sequence"/>
</dbReference>
<feature type="transmembrane region" description="Helical" evidence="2">
    <location>
        <begin position="12"/>
        <end position="29"/>
    </location>
</feature>
<feature type="region of interest" description="Disordered" evidence="1">
    <location>
        <begin position="44"/>
        <end position="72"/>
    </location>
</feature>
<keyword evidence="2" id="KW-1133">Transmembrane helix</keyword>